<protein>
    <submittedName>
        <fullName evidence="1">Uncharacterized protein</fullName>
    </submittedName>
</protein>
<dbReference type="HOGENOM" id="CLU_2445502_0_0_1"/>
<dbReference type="Proteomes" id="UP000011713">
    <property type="component" value="Unassembled WGS sequence"/>
</dbReference>
<name>M4BPU2_HYAAE</name>
<evidence type="ECO:0000313" key="1">
    <source>
        <dbReference type="EnsemblProtists" id="HpaP808431"/>
    </source>
</evidence>
<dbReference type="VEuPathDB" id="FungiDB:HpaG808431"/>
<keyword evidence="2" id="KW-1185">Reference proteome</keyword>
<dbReference type="AlphaFoldDB" id="M4BPU2"/>
<accession>M4BPU2</accession>
<reference evidence="1" key="2">
    <citation type="submission" date="2015-06" db="UniProtKB">
        <authorList>
            <consortium name="EnsemblProtists"/>
        </authorList>
    </citation>
    <scope>IDENTIFICATION</scope>
    <source>
        <strain evidence="1">Emoy2</strain>
    </source>
</reference>
<proteinExistence type="predicted"/>
<sequence length="90" mass="10061">MTVVRTGNIATSIGNCEDTLTDDCGLLYTCRYVHMLTRRKEVERKLQSSATLPSNVSRELDFVRCTQQTSKLNQPSSGYVERNTDIGTAD</sequence>
<organism evidence="1 2">
    <name type="scientific">Hyaloperonospora arabidopsidis (strain Emoy2)</name>
    <name type="common">Downy mildew agent</name>
    <name type="synonym">Peronospora arabidopsidis</name>
    <dbReference type="NCBI Taxonomy" id="559515"/>
    <lineage>
        <taxon>Eukaryota</taxon>
        <taxon>Sar</taxon>
        <taxon>Stramenopiles</taxon>
        <taxon>Oomycota</taxon>
        <taxon>Peronosporomycetes</taxon>
        <taxon>Peronosporales</taxon>
        <taxon>Peronosporaceae</taxon>
        <taxon>Hyaloperonospora</taxon>
    </lineage>
</organism>
<evidence type="ECO:0000313" key="2">
    <source>
        <dbReference type="Proteomes" id="UP000011713"/>
    </source>
</evidence>
<dbReference type="EnsemblProtists" id="HpaT808431">
    <property type="protein sequence ID" value="HpaP808431"/>
    <property type="gene ID" value="HpaG808431"/>
</dbReference>
<dbReference type="EMBL" id="JH598525">
    <property type="status" value="NOT_ANNOTATED_CDS"/>
    <property type="molecule type" value="Genomic_DNA"/>
</dbReference>
<dbReference type="InParanoid" id="M4BPU2"/>
<reference evidence="2" key="1">
    <citation type="journal article" date="2010" name="Science">
        <title>Signatures of adaptation to obligate biotrophy in the Hyaloperonospora arabidopsidis genome.</title>
        <authorList>
            <person name="Baxter L."/>
            <person name="Tripathy S."/>
            <person name="Ishaque N."/>
            <person name="Boot N."/>
            <person name="Cabral A."/>
            <person name="Kemen E."/>
            <person name="Thines M."/>
            <person name="Ah-Fong A."/>
            <person name="Anderson R."/>
            <person name="Badejoko W."/>
            <person name="Bittner-Eddy P."/>
            <person name="Boore J.L."/>
            <person name="Chibucos M.C."/>
            <person name="Coates M."/>
            <person name="Dehal P."/>
            <person name="Delehaunty K."/>
            <person name="Dong S."/>
            <person name="Downton P."/>
            <person name="Dumas B."/>
            <person name="Fabro G."/>
            <person name="Fronick C."/>
            <person name="Fuerstenberg S.I."/>
            <person name="Fulton L."/>
            <person name="Gaulin E."/>
            <person name="Govers F."/>
            <person name="Hughes L."/>
            <person name="Humphray S."/>
            <person name="Jiang R.H."/>
            <person name="Judelson H."/>
            <person name="Kamoun S."/>
            <person name="Kyung K."/>
            <person name="Meijer H."/>
            <person name="Minx P."/>
            <person name="Morris P."/>
            <person name="Nelson J."/>
            <person name="Phuntumart V."/>
            <person name="Qutob D."/>
            <person name="Rehmany A."/>
            <person name="Rougon-Cardoso A."/>
            <person name="Ryden P."/>
            <person name="Torto-Alalibo T."/>
            <person name="Studholme D."/>
            <person name="Wang Y."/>
            <person name="Win J."/>
            <person name="Wood J."/>
            <person name="Clifton S.W."/>
            <person name="Rogers J."/>
            <person name="Van den Ackerveken G."/>
            <person name="Jones J.D."/>
            <person name="McDowell J.M."/>
            <person name="Beynon J."/>
            <person name="Tyler B.M."/>
        </authorList>
    </citation>
    <scope>NUCLEOTIDE SEQUENCE [LARGE SCALE GENOMIC DNA]</scope>
    <source>
        <strain evidence="2">Emoy2</strain>
    </source>
</reference>